<feature type="transmembrane region" description="Helical" evidence="1">
    <location>
        <begin position="212"/>
        <end position="231"/>
    </location>
</feature>
<protein>
    <recommendedName>
        <fullName evidence="4">Family A G protein-coupled receptor-like protein</fullName>
    </recommendedName>
</protein>
<keyword evidence="3" id="KW-1185">Reference proteome</keyword>
<dbReference type="OrthoDB" id="2744793at2759"/>
<keyword evidence="1" id="KW-0812">Transmembrane</keyword>
<feature type="transmembrane region" description="Helical" evidence="1">
    <location>
        <begin position="91"/>
        <end position="114"/>
    </location>
</feature>
<evidence type="ECO:0000313" key="3">
    <source>
        <dbReference type="Proteomes" id="UP000054007"/>
    </source>
</evidence>
<dbReference type="EMBL" id="KN880769">
    <property type="protein sequence ID" value="KIY62580.1"/>
    <property type="molecule type" value="Genomic_DNA"/>
</dbReference>
<keyword evidence="1" id="KW-0472">Membrane</keyword>
<feature type="transmembrane region" description="Helical" evidence="1">
    <location>
        <begin position="12"/>
        <end position="40"/>
    </location>
</feature>
<sequence>MTSEEQRADVWMIFISSQISTLISATLLWTCTSIAFAFALRVQLKREVQTRASRALITTTCLFFLFTTAAWVMRLGVVYSYLHRDVDNAQIYLLVEGVMVSVNYFLGDAVLLWRAWALTQQDWYRWLIAIPFVFLCVGLVFTGFIIACVAPGAASAFTPGSALCTYSPKIVWAVSFLTNVWATAMIAAKAWELRRFMKYALGRPGSTKGEKVLAVLVESGAFYMLFWLVTIPGLFVTLSTADSYISQTGSVHFILIISSVGCQLSGLIPMVIIILVHRQCATPYDLEVESLPVVEAGRCRL</sequence>
<organism evidence="2 3">
    <name type="scientific">Cylindrobasidium torrendii FP15055 ss-10</name>
    <dbReference type="NCBI Taxonomy" id="1314674"/>
    <lineage>
        <taxon>Eukaryota</taxon>
        <taxon>Fungi</taxon>
        <taxon>Dikarya</taxon>
        <taxon>Basidiomycota</taxon>
        <taxon>Agaricomycotina</taxon>
        <taxon>Agaricomycetes</taxon>
        <taxon>Agaricomycetidae</taxon>
        <taxon>Agaricales</taxon>
        <taxon>Marasmiineae</taxon>
        <taxon>Physalacriaceae</taxon>
        <taxon>Cylindrobasidium</taxon>
    </lineage>
</organism>
<evidence type="ECO:0008006" key="4">
    <source>
        <dbReference type="Google" id="ProtNLM"/>
    </source>
</evidence>
<proteinExistence type="predicted"/>
<name>A0A0D7AX61_9AGAR</name>
<feature type="transmembrane region" description="Helical" evidence="1">
    <location>
        <begin position="170"/>
        <end position="191"/>
    </location>
</feature>
<reference evidence="2 3" key="1">
    <citation type="journal article" date="2015" name="Fungal Genet. Biol.">
        <title>Evolution of novel wood decay mechanisms in Agaricales revealed by the genome sequences of Fistulina hepatica and Cylindrobasidium torrendii.</title>
        <authorList>
            <person name="Floudas D."/>
            <person name="Held B.W."/>
            <person name="Riley R."/>
            <person name="Nagy L.G."/>
            <person name="Koehler G."/>
            <person name="Ransdell A.S."/>
            <person name="Younus H."/>
            <person name="Chow J."/>
            <person name="Chiniquy J."/>
            <person name="Lipzen A."/>
            <person name="Tritt A."/>
            <person name="Sun H."/>
            <person name="Haridas S."/>
            <person name="LaButti K."/>
            <person name="Ohm R.A."/>
            <person name="Kues U."/>
            <person name="Blanchette R.A."/>
            <person name="Grigoriev I.V."/>
            <person name="Minto R.E."/>
            <person name="Hibbett D.S."/>
        </authorList>
    </citation>
    <scope>NUCLEOTIDE SEQUENCE [LARGE SCALE GENOMIC DNA]</scope>
    <source>
        <strain evidence="2 3">FP15055 ss-10</strain>
    </source>
</reference>
<feature type="transmembrane region" description="Helical" evidence="1">
    <location>
        <begin position="126"/>
        <end position="150"/>
    </location>
</feature>
<evidence type="ECO:0000256" key="1">
    <source>
        <dbReference type="SAM" id="Phobius"/>
    </source>
</evidence>
<feature type="transmembrane region" description="Helical" evidence="1">
    <location>
        <begin position="251"/>
        <end position="276"/>
    </location>
</feature>
<feature type="transmembrane region" description="Helical" evidence="1">
    <location>
        <begin position="52"/>
        <end position="71"/>
    </location>
</feature>
<evidence type="ECO:0000313" key="2">
    <source>
        <dbReference type="EMBL" id="KIY62580.1"/>
    </source>
</evidence>
<dbReference type="AlphaFoldDB" id="A0A0D7AX61"/>
<accession>A0A0D7AX61</accession>
<dbReference type="Proteomes" id="UP000054007">
    <property type="component" value="Unassembled WGS sequence"/>
</dbReference>
<gene>
    <name evidence="2" type="ORF">CYLTODRAFT_458873</name>
</gene>
<keyword evidence="1" id="KW-1133">Transmembrane helix</keyword>